<evidence type="ECO:0000313" key="2">
    <source>
        <dbReference type="EMBL" id="VDN50371.1"/>
    </source>
</evidence>
<organism evidence="2 3">
    <name type="scientific">Dracunculus medinensis</name>
    <name type="common">Guinea worm</name>
    <dbReference type="NCBI Taxonomy" id="318479"/>
    <lineage>
        <taxon>Eukaryota</taxon>
        <taxon>Metazoa</taxon>
        <taxon>Ecdysozoa</taxon>
        <taxon>Nematoda</taxon>
        <taxon>Chromadorea</taxon>
        <taxon>Rhabditida</taxon>
        <taxon>Spirurina</taxon>
        <taxon>Dracunculoidea</taxon>
        <taxon>Dracunculidae</taxon>
        <taxon>Dracunculus</taxon>
    </lineage>
</organism>
<proteinExistence type="predicted"/>
<dbReference type="PANTHER" id="PTHR10314">
    <property type="entry name" value="CYSTATHIONINE BETA-SYNTHASE"/>
    <property type="match status" value="1"/>
</dbReference>
<accession>A0A3P7Q4Q8</accession>
<gene>
    <name evidence="2" type="ORF">DME_LOCUS344</name>
</gene>
<protein>
    <recommendedName>
        <fullName evidence="1">Tryptophan synthase beta chain-like PALP domain-containing protein</fullName>
    </recommendedName>
</protein>
<evidence type="ECO:0000259" key="1">
    <source>
        <dbReference type="Pfam" id="PF00291"/>
    </source>
</evidence>
<dbReference type="Pfam" id="PF00291">
    <property type="entry name" value="PALP"/>
    <property type="match status" value="1"/>
</dbReference>
<evidence type="ECO:0000313" key="3">
    <source>
        <dbReference type="Proteomes" id="UP000274756"/>
    </source>
</evidence>
<dbReference type="GO" id="GO:0019344">
    <property type="term" value="P:cysteine biosynthetic process"/>
    <property type="evidence" value="ECO:0007669"/>
    <property type="project" value="UniProtKB-ARBA"/>
</dbReference>
<dbReference type="InterPro" id="IPR050214">
    <property type="entry name" value="Cys_Synth/Cystath_Beta-Synth"/>
</dbReference>
<dbReference type="InterPro" id="IPR036052">
    <property type="entry name" value="TrpB-like_PALP_sf"/>
</dbReference>
<name>A0A3P7Q4Q8_DRAME</name>
<feature type="domain" description="Tryptophan synthase beta chain-like PALP" evidence="1">
    <location>
        <begin position="19"/>
        <end position="315"/>
    </location>
</feature>
<dbReference type="Gene3D" id="3.40.50.1100">
    <property type="match status" value="2"/>
</dbReference>
<dbReference type="Proteomes" id="UP000274756">
    <property type="component" value="Unassembled WGS sequence"/>
</dbReference>
<dbReference type="AlphaFoldDB" id="A0A3P7Q4Q8"/>
<reference evidence="2 3" key="1">
    <citation type="submission" date="2018-11" db="EMBL/GenBank/DDBJ databases">
        <authorList>
            <consortium name="Pathogen Informatics"/>
        </authorList>
    </citation>
    <scope>NUCLEOTIDE SEQUENCE [LARGE SCALE GENOMIC DNA]</scope>
</reference>
<dbReference type="OrthoDB" id="10259545at2759"/>
<sequence length="413" mass="46382">MNSWRSNAIAKLWEERAKMGRTPMFKLTSPAFRNIEILFKNETASRTGSVKHRYSWALIMWAVVDGKINENTTVYEASSGNTATSEAYMCQLIGVKFVAIVPDTIEDVKVEHIREHGGEVIKTEIGKRLIRAEMEAKKNGGFFMNQFANSDRAEEFHESGNFDLESTNMMHEILSQLNSDRSHSTKIPHYFVHSAGTGGTISSVGRYSKKYGLRTNIVLADTQFSVYYDYVMNARFSNESGEHFWRSPGMAGIGYGPMGPVKHGVTSSLLSVVIDRAIKIHDLASTAAMLVLQKLGIDGGTSSGTNFVACLHIAAAQRSVADIWQIRTQIYRLFLVSVRESSIKNDERIVIATILADPGHYYKSTYYNRTWIGDRFKSLGGLYAYDCWVQEIQEALRLGFDPLISGHKMCDYQ</sequence>
<dbReference type="STRING" id="318479.A0A3P7Q4Q8"/>
<keyword evidence="3" id="KW-1185">Reference proteome</keyword>
<dbReference type="EMBL" id="UYYG01000002">
    <property type="protein sequence ID" value="VDN50371.1"/>
    <property type="molecule type" value="Genomic_DNA"/>
</dbReference>
<dbReference type="InterPro" id="IPR001926">
    <property type="entry name" value="TrpB-like_PALP"/>
</dbReference>
<dbReference type="SUPFAM" id="SSF53686">
    <property type="entry name" value="Tryptophan synthase beta subunit-like PLP-dependent enzymes"/>
    <property type="match status" value="1"/>
</dbReference>